<evidence type="ECO:0000256" key="1">
    <source>
        <dbReference type="ARBA" id="ARBA00004613"/>
    </source>
</evidence>
<dbReference type="GO" id="GO:0042744">
    <property type="term" value="P:hydrogen peroxide catabolic process"/>
    <property type="evidence" value="ECO:0007669"/>
    <property type="project" value="UniProtKB-KW"/>
</dbReference>
<dbReference type="InterPro" id="IPR019794">
    <property type="entry name" value="Peroxidases_AS"/>
</dbReference>
<keyword evidence="10 15" id="KW-0408">Iron</keyword>
<feature type="binding site" description="axial binding residue" evidence="15">
    <location>
        <position position="200"/>
    </location>
    <ligand>
        <name>heme b</name>
        <dbReference type="ChEBI" id="CHEBI:60344"/>
    </ligand>
    <ligandPart>
        <name>Fe</name>
        <dbReference type="ChEBI" id="CHEBI:18248"/>
    </ligandPart>
</feature>
<keyword evidence="5 15" id="KW-0349">Heme</keyword>
<protein>
    <recommendedName>
        <fullName evidence="18">Peroxidase</fullName>
        <ecNumber evidence="18">1.11.1.-</ecNumber>
    </recommendedName>
</protein>
<proteinExistence type="inferred from homology"/>
<keyword evidence="4 18" id="KW-0575">Peroxidase</keyword>
<keyword evidence="8 15" id="KW-0106">Calcium</keyword>
<dbReference type="InterPro" id="IPR001621">
    <property type="entry name" value="Ligninase"/>
</dbReference>
<keyword evidence="7 18" id="KW-0732">Signal</keyword>
<feature type="chain" id="PRO_5041773020" description="Peroxidase" evidence="18">
    <location>
        <begin position="20"/>
        <end position="359"/>
    </location>
</feature>
<dbReference type="PROSITE" id="PS50873">
    <property type="entry name" value="PEROXIDASE_4"/>
    <property type="match status" value="1"/>
</dbReference>
<dbReference type="Pfam" id="PF00141">
    <property type="entry name" value="peroxidase"/>
    <property type="match status" value="1"/>
</dbReference>
<dbReference type="PROSITE" id="PS00436">
    <property type="entry name" value="PEROXIDASE_2"/>
    <property type="match status" value="1"/>
</dbReference>
<feature type="disulfide bond" evidence="17">
    <location>
        <begin position="27"/>
        <end position="39"/>
    </location>
</feature>
<feature type="binding site" evidence="15">
    <location>
        <position position="99"/>
    </location>
    <ligand>
        <name>Ca(2+)</name>
        <dbReference type="ChEBI" id="CHEBI:29108"/>
        <label>1</label>
    </ligand>
</feature>
<feature type="site" description="Transition state stabilizer" evidence="16">
    <location>
        <position position="72"/>
    </location>
</feature>
<dbReference type="Proteomes" id="UP001218188">
    <property type="component" value="Unassembled WGS sequence"/>
</dbReference>
<dbReference type="InterPro" id="IPR010255">
    <property type="entry name" value="Haem_peroxidase_sf"/>
</dbReference>
<feature type="binding site" evidence="15">
    <location>
        <position position="95"/>
    </location>
    <ligand>
        <name>Ca(2+)</name>
        <dbReference type="ChEBI" id="CHEBI:29108"/>
        <label>1</label>
    </ligand>
</feature>
<sequence length="359" mass="38408">MKLFTLSTLSLVYITTISATPSPRATCSKGRTATSGSCCVWYNVLDDIQANLRVSFLFDGGICGEDAHDALRLSFHDAIGYSPLLKSQRKVGGDGADGSLIMFASAELGYPANEGLEEIVHSEKRFADKWGVSIQLAAAGSVRNCAGGPRISFLAGRPSATHASPVDLVTEAFDSVDKILARVQDAGLTPQELVDLLASHSIGLQDTVDPTISGTPFDTTPSVFDTKFYLETLLHGTVWPGDGAHPSEAMSPFEGELRLQSDAALAQYPRTSCYWSGFVNNQNPMASRFATSMAKLALLGQNPHILQDCSEVIPPPTLPNPPAATLPKGTTLELTVLQFVIILNFLCLLLPGQIAKLHF</sequence>
<comment type="similarity">
    <text evidence="2 18">Belongs to the peroxidase family. Ligninase subfamily.</text>
</comment>
<feature type="binding site" evidence="15">
    <location>
        <position position="201"/>
    </location>
    <ligand>
        <name>Ca(2+)</name>
        <dbReference type="ChEBI" id="CHEBI:29108"/>
        <label>2</label>
    </ligand>
</feature>
<keyword evidence="9 18" id="KW-0560">Oxidoreductase</keyword>
<evidence type="ECO:0000256" key="8">
    <source>
        <dbReference type="ARBA" id="ARBA00022837"/>
    </source>
</evidence>
<dbReference type="PANTHER" id="PTHR31356:SF66">
    <property type="entry name" value="CATALASE-PEROXIDASE"/>
    <property type="match status" value="1"/>
</dbReference>
<evidence type="ECO:0000256" key="11">
    <source>
        <dbReference type="ARBA" id="ARBA00023157"/>
    </source>
</evidence>
<evidence type="ECO:0000256" key="2">
    <source>
        <dbReference type="ARBA" id="ARBA00006089"/>
    </source>
</evidence>
<feature type="signal peptide" evidence="18">
    <location>
        <begin position="1"/>
        <end position="19"/>
    </location>
</feature>
<dbReference type="GO" id="GO:0004601">
    <property type="term" value="F:peroxidase activity"/>
    <property type="evidence" value="ECO:0007669"/>
    <property type="project" value="UniProtKB-KW"/>
</dbReference>
<evidence type="ECO:0000256" key="10">
    <source>
        <dbReference type="ARBA" id="ARBA00023004"/>
    </source>
</evidence>
<evidence type="ECO:0000256" key="5">
    <source>
        <dbReference type="ARBA" id="ARBA00022617"/>
    </source>
</evidence>
<comment type="caution">
    <text evidence="20">The sequence shown here is derived from an EMBL/GenBank/DDBJ whole genome shotgun (WGS) entry which is preliminary data.</text>
</comment>
<dbReference type="PROSITE" id="PS00435">
    <property type="entry name" value="PEROXIDASE_1"/>
    <property type="match status" value="1"/>
</dbReference>
<dbReference type="PANTHER" id="PTHR31356">
    <property type="entry name" value="THYLAKOID LUMENAL 29 KDA PROTEIN, CHLOROPLASTIC-RELATED"/>
    <property type="match status" value="1"/>
</dbReference>
<evidence type="ECO:0000256" key="17">
    <source>
        <dbReference type="PIRSR" id="PIRSR601621-4"/>
    </source>
</evidence>
<feature type="domain" description="Plant heme peroxidase family profile" evidence="19">
    <location>
        <begin position="134"/>
        <end position="313"/>
    </location>
</feature>
<comment type="subcellular location">
    <subcellularLocation>
        <location evidence="1">Secreted</location>
    </subcellularLocation>
</comment>
<gene>
    <name evidence="20" type="ORF">C8F04DRAFT_1266027</name>
</gene>
<evidence type="ECO:0000256" key="9">
    <source>
        <dbReference type="ARBA" id="ARBA00023002"/>
    </source>
</evidence>
<keyword evidence="13" id="KW-0376">Hydrogen peroxide</keyword>
<evidence type="ECO:0000256" key="7">
    <source>
        <dbReference type="ARBA" id="ARBA00022729"/>
    </source>
</evidence>
<evidence type="ECO:0000256" key="16">
    <source>
        <dbReference type="PIRSR" id="PIRSR601621-3"/>
    </source>
</evidence>
<dbReference type="SUPFAM" id="SSF48113">
    <property type="entry name" value="Heme-dependent peroxidases"/>
    <property type="match status" value="1"/>
</dbReference>
<accession>A0AAD6WXI8</accession>
<dbReference type="EMBL" id="JARJCM010000113">
    <property type="protein sequence ID" value="KAJ7028310.1"/>
    <property type="molecule type" value="Genomic_DNA"/>
</dbReference>
<evidence type="ECO:0000313" key="21">
    <source>
        <dbReference type="Proteomes" id="UP001218188"/>
    </source>
</evidence>
<evidence type="ECO:0000256" key="12">
    <source>
        <dbReference type="ARBA" id="ARBA00023180"/>
    </source>
</evidence>
<evidence type="ECO:0000256" key="13">
    <source>
        <dbReference type="ARBA" id="ARBA00023324"/>
    </source>
</evidence>
<evidence type="ECO:0000256" key="3">
    <source>
        <dbReference type="ARBA" id="ARBA00022525"/>
    </source>
</evidence>
<feature type="binding site" evidence="15">
    <location>
        <position position="218"/>
    </location>
    <ligand>
        <name>Ca(2+)</name>
        <dbReference type="ChEBI" id="CHEBI:29108"/>
        <label>2</label>
    </ligand>
</feature>
<evidence type="ECO:0000256" key="4">
    <source>
        <dbReference type="ARBA" id="ARBA00022559"/>
    </source>
</evidence>
<feature type="disulfide bond" evidence="17">
    <location>
        <begin position="38"/>
        <end position="309"/>
    </location>
</feature>
<dbReference type="InterPro" id="IPR024589">
    <property type="entry name" value="Ligninase_C"/>
</dbReference>
<feature type="binding site" evidence="15">
    <location>
        <position position="225"/>
    </location>
    <ligand>
        <name>Ca(2+)</name>
        <dbReference type="ChEBI" id="CHEBI:29108"/>
        <label>2</label>
    </ligand>
</feature>
<dbReference type="Gene3D" id="1.10.420.10">
    <property type="entry name" value="Peroxidase, domain 2"/>
    <property type="match status" value="1"/>
</dbReference>
<keyword evidence="6 15" id="KW-0479">Metal-binding</keyword>
<keyword evidence="3" id="KW-0964">Secreted</keyword>
<dbReference type="InterPro" id="IPR019793">
    <property type="entry name" value="Peroxidases_heam-ligand_BS"/>
</dbReference>
<dbReference type="Pfam" id="PF11895">
    <property type="entry name" value="Peroxidase_ext"/>
    <property type="match status" value="1"/>
</dbReference>
<dbReference type="GO" id="GO:0034599">
    <property type="term" value="P:cellular response to oxidative stress"/>
    <property type="evidence" value="ECO:0007669"/>
    <property type="project" value="InterPro"/>
</dbReference>
<dbReference type="PRINTS" id="PR00458">
    <property type="entry name" value="PEROXIDASE"/>
</dbReference>
<dbReference type="EC" id="1.11.1.-" evidence="18"/>
<evidence type="ECO:0000256" key="6">
    <source>
        <dbReference type="ARBA" id="ARBA00022723"/>
    </source>
</evidence>
<dbReference type="Gene3D" id="1.10.520.10">
    <property type="match status" value="1"/>
</dbReference>
<feature type="binding site" evidence="15">
    <location>
        <position position="77"/>
    </location>
    <ligand>
        <name>Ca(2+)</name>
        <dbReference type="ChEBI" id="CHEBI:29108"/>
        <label>1</label>
    </ligand>
</feature>
<dbReference type="AlphaFoldDB" id="A0AAD6WXI8"/>
<keyword evidence="21" id="KW-1185">Reference proteome</keyword>
<feature type="disulfide bond" evidence="17">
    <location>
        <begin position="63"/>
        <end position="145"/>
    </location>
</feature>
<keyword evidence="11 17" id="KW-1015">Disulfide bond</keyword>
<keyword evidence="12" id="KW-0325">Glycoprotein</keyword>
<organism evidence="20 21">
    <name type="scientific">Mycena alexandri</name>
    <dbReference type="NCBI Taxonomy" id="1745969"/>
    <lineage>
        <taxon>Eukaryota</taxon>
        <taxon>Fungi</taxon>
        <taxon>Dikarya</taxon>
        <taxon>Basidiomycota</taxon>
        <taxon>Agaricomycotina</taxon>
        <taxon>Agaricomycetes</taxon>
        <taxon>Agaricomycetidae</taxon>
        <taxon>Agaricales</taxon>
        <taxon>Marasmiineae</taxon>
        <taxon>Mycenaceae</taxon>
        <taxon>Mycena</taxon>
    </lineage>
</organism>
<comment type="cofactor">
    <cofactor evidence="15">
        <name>heme b</name>
        <dbReference type="ChEBI" id="CHEBI:60344"/>
    </cofactor>
    <text evidence="15">Binds 1 heme b (iron(II)-protoporphyrin IX) group per subunit.</text>
</comment>
<evidence type="ECO:0000256" key="18">
    <source>
        <dbReference type="RuleBase" id="RU363051"/>
    </source>
</evidence>
<feature type="binding site" evidence="15">
    <location>
        <position position="97"/>
    </location>
    <ligand>
        <name>Ca(2+)</name>
        <dbReference type="ChEBI" id="CHEBI:29108"/>
        <label>1</label>
    </ligand>
</feature>
<dbReference type="GO" id="GO:0005576">
    <property type="term" value="C:extracellular region"/>
    <property type="evidence" value="ECO:0007669"/>
    <property type="project" value="UniProtKB-SubCell"/>
</dbReference>
<feature type="active site" description="Proton acceptor" evidence="14">
    <location>
        <position position="76"/>
    </location>
</feature>
<dbReference type="InterPro" id="IPR002016">
    <property type="entry name" value="Haem_peroxidase"/>
</dbReference>
<feature type="binding site" evidence="15">
    <location>
        <position position="220"/>
    </location>
    <ligand>
        <name>Ca(2+)</name>
        <dbReference type="ChEBI" id="CHEBI:29108"/>
        <label>2</label>
    </ligand>
</feature>
<name>A0AAD6WXI8_9AGAR</name>
<reference evidence="20" key="1">
    <citation type="submission" date="2023-03" db="EMBL/GenBank/DDBJ databases">
        <title>Massive genome expansion in bonnet fungi (Mycena s.s.) driven by repeated elements and novel gene families across ecological guilds.</title>
        <authorList>
            <consortium name="Lawrence Berkeley National Laboratory"/>
            <person name="Harder C.B."/>
            <person name="Miyauchi S."/>
            <person name="Viragh M."/>
            <person name="Kuo A."/>
            <person name="Thoen E."/>
            <person name="Andreopoulos B."/>
            <person name="Lu D."/>
            <person name="Skrede I."/>
            <person name="Drula E."/>
            <person name="Henrissat B."/>
            <person name="Morin E."/>
            <person name="Kohler A."/>
            <person name="Barry K."/>
            <person name="LaButti K."/>
            <person name="Morin E."/>
            <person name="Salamov A."/>
            <person name="Lipzen A."/>
            <person name="Mereny Z."/>
            <person name="Hegedus B."/>
            <person name="Baldrian P."/>
            <person name="Stursova M."/>
            <person name="Weitz H."/>
            <person name="Taylor A."/>
            <person name="Grigoriev I.V."/>
            <person name="Nagy L.G."/>
            <person name="Martin F."/>
            <person name="Kauserud H."/>
        </authorList>
    </citation>
    <scope>NUCLEOTIDE SEQUENCE</scope>
    <source>
        <strain evidence="20">CBHHK200</strain>
    </source>
</reference>
<dbReference type="InterPro" id="IPR044831">
    <property type="entry name" value="Ccp1-like"/>
</dbReference>
<evidence type="ECO:0000256" key="14">
    <source>
        <dbReference type="PIRSR" id="PIRSR601621-1"/>
    </source>
</evidence>
<comment type="cofactor">
    <cofactor evidence="15 18">
        <name>Ca(2+)</name>
        <dbReference type="ChEBI" id="CHEBI:29108"/>
    </cofactor>
    <text evidence="15 18">Binds 2 calcium ions per subunit.</text>
</comment>
<dbReference type="PRINTS" id="PR00462">
    <property type="entry name" value="LIGNINASE"/>
</dbReference>
<evidence type="ECO:0000256" key="15">
    <source>
        <dbReference type="PIRSR" id="PIRSR601621-2"/>
    </source>
</evidence>
<dbReference type="GO" id="GO:0046872">
    <property type="term" value="F:metal ion binding"/>
    <property type="evidence" value="ECO:0007669"/>
    <property type="project" value="UniProtKB-UniRule"/>
</dbReference>
<dbReference type="GO" id="GO:0000302">
    <property type="term" value="P:response to reactive oxygen species"/>
    <property type="evidence" value="ECO:0007669"/>
    <property type="project" value="TreeGrafter"/>
</dbReference>
<evidence type="ECO:0000313" key="20">
    <source>
        <dbReference type="EMBL" id="KAJ7028310.1"/>
    </source>
</evidence>
<evidence type="ECO:0000259" key="19">
    <source>
        <dbReference type="PROSITE" id="PS50873"/>
    </source>
</evidence>
<dbReference type="GO" id="GO:0020037">
    <property type="term" value="F:heme binding"/>
    <property type="evidence" value="ECO:0007669"/>
    <property type="project" value="UniProtKB-UniRule"/>
</dbReference>